<gene>
    <name evidence="1" type="ORF">OMP40_19635</name>
</gene>
<dbReference type="Proteomes" id="UP001153404">
    <property type="component" value="Unassembled WGS sequence"/>
</dbReference>
<organism evidence="1 2">
    <name type="scientific">Cohnella rhizosphaerae</name>
    <dbReference type="NCBI Taxonomy" id="1457232"/>
    <lineage>
        <taxon>Bacteria</taxon>
        <taxon>Bacillati</taxon>
        <taxon>Bacillota</taxon>
        <taxon>Bacilli</taxon>
        <taxon>Bacillales</taxon>
        <taxon>Paenibacillaceae</taxon>
        <taxon>Cohnella</taxon>
    </lineage>
</organism>
<dbReference type="AlphaFoldDB" id="A0A9X4QU37"/>
<dbReference type="EMBL" id="JAPDIA010000007">
    <property type="protein sequence ID" value="MDG0811330.1"/>
    <property type="molecule type" value="Genomic_DNA"/>
</dbReference>
<evidence type="ECO:0008006" key="3">
    <source>
        <dbReference type="Google" id="ProtNLM"/>
    </source>
</evidence>
<dbReference type="RefSeq" id="WP_277533879.1">
    <property type="nucleotide sequence ID" value="NZ_JAPDIA010000007.1"/>
</dbReference>
<reference evidence="1" key="1">
    <citation type="submission" date="2022-10" db="EMBL/GenBank/DDBJ databases">
        <title>Comparative genomic analysis of Cohnella hashimotonis sp. nov., isolated from the International Space Station.</title>
        <authorList>
            <person name="Simpson A."/>
            <person name="Venkateswaran K."/>
        </authorList>
    </citation>
    <scope>NUCLEOTIDE SEQUENCE</scope>
    <source>
        <strain evidence="1">DSM 28161</strain>
    </source>
</reference>
<sequence>MDVNQLIALWNHAECKVVDVRRTTIGASESVYRYRVPSSLFLISVRGEAEAHVGREVHRMQRVTVLHAGKGAVLDLVAGSAGLDYYSVYYKVVIGAAIPSELAASLEEDRPQDRSYSFAPDNPAALHRIAGEMFRAWGKGSH</sequence>
<comment type="caution">
    <text evidence="1">The sequence shown here is derived from an EMBL/GenBank/DDBJ whole genome shotgun (WGS) entry which is preliminary data.</text>
</comment>
<name>A0A9X4QU37_9BACL</name>
<evidence type="ECO:0000313" key="1">
    <source>
        <dbReference type="EMBL" id="MDG0811330.1"/>
    </source>
</evidence>
<proteinExistence type="predicted"/>
<evidence type="ECO:0000313" key="2">
    <source>
        <dbReference type="Proteomes" id="UP001153404"/>
    </source>
</evidence>
<accession>A0A9X4QU37</accession>
<protein>
    <recommendedName>
        <fullName evidence="3">AraC family transcriptional regulator</fullName>
    </recommendedName>
</protein>
<keyword evidence="2" id="KW-1185">Reference proteome</keyword>